<feature type="transmembrane region" description="Helical" evidence="1">
    <location>
        <begin position="139"/>
        <end position="158"/>
    </location>
</feature>
<feature type="transmembrane region" description="Helical" evidence="1">
    <location>
        <begin position="77"/>
        <end position="96"/>
    </location>
</feature>
<feature type="transmembrane region" description="Helical" evidence="1">
    <location>
        <begin position="207"/>
        <end position="233"/>
    </location>
</feature>
<proteinExistence type="predicted"/>
<sequence length="361" mass="40557">MKKVLPAVFLIVGTLIGAGFASGREISVFFARFGVYSLFFLPILFILFYYVFKLLLSIGKDKEFDNIYKLHAFTKNSVFMNALICLAFIIFTSAMLSAGVELLSSNFVSVPSAVFYIVILLLSFLVLKFGFKGLVKINAVLVPLLICTIITLCVFATFNPVTDAVFVPENTKVYELPISMLLYAMGNILLSYYIIVKSGSGLDEKRIRRVSIISSLIICLVIFISIVCLIKNGSAIMEADMPFVALSYRMGEVFNIFFIFMVLMAVLTTLFSGLFTSYEALPFKKHKKLFTLFLVFAMSLVGFKQIVNYIYPIIGIIGIVVIIRLAFSYRSFLKPSFNSGNYEVHTPSKQAENERCRHNKV</sequence>
<gene>
    <name evidence="2" type="ORF">IAA62_01920</name>
</gene>
<keyword evidence="1" id="KW-0472">Membrane</keyword>
<dbReference type="EMBL" id="DVOJ01000007">
    <property type="protein sequence ID" value="HIV01296.1"/>
    <property type="molecule type" value="Genomic_DNA"/>
</dbReference>
<accession>A0A9D1NE89</accession>
<evidence type="ECO:0008006" key="4">
    <source>
        <dbReference type="Google" id="ProtNLM"/>
    </source>
</evidence>
<keyword evidence="1" id="KW-0812">Transmembrane</keyword>
<protein>
    <recommendedName>
        <fullName evidence="4">Membrane protein YkvI</fullName>
    </recommendedName>
</protein>
<evidence type="ECO:0000256" key="1">
    <source>
        <dbReference type="SAM" id="Phobius"/>
    </source>
</evidence>
<dbReference type="PANTHER" id="PTHR37814:SF1">
    <property type="entry name" value="MEMBRANE PROTEIN"/>
    <property type="match status" value="1"/>
</dbReference>
<comment type="caution">
    <text evidence="2">The sequence shown here is derived from an EMBL/GenBank/DDBJ whole genome shotgun (WGS) entry which is preliminary data.</text>
</comment>
<feature type="transmembrane region" description="Helical" evidence="1">
    <location>
        <begin position="253"/>
        <end position="275"/>
    </location>
</feature>
<feature type="transmembrane region" description="Helical" evidence="1">
    <location>
        <begin position="33"/>
        <end position="56"/>
    </location>
</feature>
<evidence type="ECO:0000313" key="2">
    <source>
        <dbReference type="EMBL" id="HIV01296.1"/>
    </source>
</evidence>
<feature type="transmembrane region" description="Helical" evidence="1">
    <location>
        <begin position="178"/>
        <end position="195"/>
    </location>
</feature>
<keyword evidence="1" id="KW-1133">Transmembrane helix</keyword>
<reference evidence="2" key="1">
    <citation type="submission" date="2020-10" db="EMBL/GenBank/DDBJ databases">
        <authorList>
            <person name="Gilroy R."/>
        </authorList>
    </citation>
    <scope>NUCLEOTIDE SEQUENCE</scope>
    <source>
        <strain evidence="2">CHK186-9395</strain>
    </source>
</reference>
<dbReference type="PANTHER" id="PTHR37814">
    <property type="entry name" value="CONSERVED MEMBRANE PROTEIN"/>
    <property type="match status" value="1"/>
</dbReference>
<name>A0A9D1NE89_9FIRM</name>
<organism evidence="2 3">
    <name type="scientific">Candidatus Caccopulliclostridium gallistercoris</name>
    <dbReference type="NCBI Taxonomy" id="2840719"/>
    <lineage>
        <taxon>Bacteria</taxon>
        <taxon>Bacillati</taxon>
        <taxon>Bacillota</taxon>
        <taxon>Clostridia</taxon>
        <taxon>Candidatus Caccopulliclostridium</taxon>
    </lineage>
</organism>
<dbReference type="InterPro" id="IPR038728">
    <property type="entry name" value="YkvI-like"/>
</dbReference>
<dbReference type="AlphaFoldDB" id="A0A9D1NE89"/>
<reference evidence="2" key="2">
    <citation type="journal article" date="2021" name="PeerJ">
        <title>Extensive microbial diversity within the chicken gut microbiome revealed by metagenomics and culture.</title>
        <authorList>
            <person name="Gilroy R."/>
            <person name="Ravi A."/>
            <person name="Getino M."/>
            <person name="Pursley I."/>
            <person name="Horton D.L."/>
            <person name="Alikhan N.F."/>
            <person name="Baker D."/>
            <person name="Gharbi K."/>
            <person name="Hall N."/>
            <person name="Watson M."/>
            <person name="Adriaenssens E.M."/>
            <person name="Foster-Nyarko E."/>
            <person name="Jarju S."/>
            <person name="Secka A."/>
            <person name="Antonio M."/>
            <person name="Oren A."/>
            <person name="Chaudhuri R.R."/>
            <person name="La Ragione R."/>
            <person name="Hildebrand F."/>
            <person name="Pallen M.J."/>
        </authorList>
    </citation>
    <scope>NUCLEOTIDE SEQUENCE</scope>
    <source>
        <strain evidence="2">CHK186-9395</strain>
    </source>
</reference>
<dbReference type="Proteomes" id="UP000886861">
    <property type="component" value="Unassembled WGS sequence"/>
</dbReference>
<feature type="transmembrane region" description="Helical" evidence="1">
    <location>
        <begin position="309"/>
        <end position="327"/>
    </location>
</feature>
<evidence type="ECO:0000313" key="3">
    <source>
        <dbReference type="Proteomes" id="UP000886861"/>
    </source>
</evidence>
<feature type="transmembrane region" description="Helical" evidence="1">
    <location>
        <begin position="108"/>
        <end position="127"/>
    </location>
</feature>